<dbReference type="Proteomes" id="UP000030153">
    <property type="component" value="Unassembled WGS sequence"/>
</dbReference>
<proteinExistence type="predicted"/>
<dbReference type="eggNOG" id="COG0789">
    <property type="taxonomic scope" value="Bacteria"/>
</dbReference>
<dbReference type="Pfam" id="PF13411">
    <property type="entry name" value="MerR_1"/>
    <property type="match status" value="1"/>
</dbReference>
<sequence length="251" mass="29238">MEYLSTGEVAKKLNVSLRTLRYYDQIELVTPSHKEENGRRYYLKEDVFKLEKVLLLRAASLSLEDIQKVLHRITIKKTLSIHKEQLQTDITHLQQSLQFTNELCNTVQLEGEVQWKHLLPLFSTENQSTKGKQKKEWMEELFTDEERVALDQHLPTMNSDSPETTKWINLIKRIEICLEEEKHPDSKEGQLIALDTLMLSNDTFKGDHALAEKFWEARKSETASSGLNLYPVSQEILEFLEEALSHHEATM</sequence>
<dbReference type="GO" id="GO:0003677">
    <property type="term" value="F:DNA binding"/>
    <property type="evidence" value="ECO:0007669"/>
    <property type="project" value="UniProtKB-KW"/>
</dbReference>
<dbReference type="OrthoDB" id="1894615at2"/>
<dbReference type="InterPro" id="IPR009061">
    <property type="entry name" value="DNA-bd_dom_put_sf"/>
</dbReference>
<dbReference type="SMART" id="SM00422">
    <property type="entry name" value="HTH_MERR"/>
    <property type="match status" value="1"/>
</dbReference>
<dbReference type="InterPro" id="IPR000551">
    <property type="entry name" value="MerR-type_HTH_dom"/>
</dbReference>
<keyword evidence="4" id="KW-1185">Reference proteome</keyword>
<dbReference type="InterPro" id="IPR047057">
    <property type="entry name" value="MerR_fam"/>
</dbReference>
<evidence type="ECO:0000313" key="3">
    <source>
        <dbReference type="EMBL" id="KGP90325.1"/>
    </source>
</evidence>
<evidence type="ECO:0000259" key="2">
    <source>
        <dbReference type="PROSITE" id="PS50937"/>
    </source>
</evidence>
<protein>
    <submittedName>
        <fullName evidence="3">MerR family transcriptional regulator</fullName>
    </submittedName>
</protein>
<dbReference type="PANTHER" id="PTHR30204">
    <property type="entry name" value="REDOX-CYCLING DRUG-SENSING TRANSCRIPTIONAL ACTIVATOR SOXR"/>
    <property type="match status" value="1"/>
</dbReference>
<dbReference type="AlphaFoldDB" id="A0A0A2V9F6"/>
<dbReference type="RefSeq" id="WP_036785925.1">
    <property type="nucleotide sequence ID" value="NZ_AVBG01000013.1"/>
</dbReference>
<name>A0A0A2V9F6_9BACI</name>
<evidence type="ECO:0000256" key="1">
    <source>
        <dbReference type="ARBA" id="ARBA00023125"/>
    </source>
</evidence>
<feature type="domain" description="HTH merR-type" evidence="2">
    <location>
        <begin position="3"/>
        <end position="72"/>
    </location>
</feature>
<dbReference type="PANTHER" id="PTHR30204:SF96">
    <property type="entry name" value="CHROMOSOME-ANCHORING PROTEIN RACA"/>
    <property type="match status" value="1"/>
</dbReference>
<dbReference type="PROSITE" id="PS50937">
    <property type="entry name" value="HTH_MERR_2"/>
    <property type="match status" value="1"/>
</dbReference>
<dbReference type="SUPFAM" id="SSF46955">
    <property type="entry name" value="Putative DNA-binding domain"/>
    <property type="match status" value="1"/>
</dbReference>
<dbReference type="GO" id="GO:0003700">
    <property type="term" value="F:DNA-binding transcription factor activity"/>
    <property type="evidence" value="ECO:0007669"/>
    <property type="project" value="InterPro"/>
</dbReference>
<comment type="caution">
    <text evidence="3">The sequence shown here is derived from an EMBL/GenBank/DDBJ whole genome shotgun (WGS) entry which is preliminary data.</text>
</comment>
<accession>A0A0A2V9F6</accession>
<reference evidence="3 4" key="1">
    <citation type="submission" date="2013-08" db="EMBL/GenBank/DDBJ databases">
        <title>Genome of Pontibacillus chungwhensis.</title>
        <authorList>
            <person name="Wang Q."/>
            <person name="Wang G."/>
        </authorList>
    </citation>
    <scope>NUCLEOTIDE SEQUENCE [LARGE SCALE GENOMIC DNA]</scope>
    <source>
        <strain evidence="3 4">BH030062</strain>
    </source>
</reference>
<keyword evidence="1" id="KW-0238">DNA-binding</keyword>
<evidence type="ECO:0000313" key="4">
    <source>
        <dbReference type="Proteomes" id="UP000030153"/>
    </source>
</evidence>
<organism evidence="3 4">
    <name type="scientific">Pontibacillus chungwhensis BH030062</name>
    <dbReference type="NCBI Taxonomy" id="1385513"/>
    <lineage>
        <taxon>Bacteria</taxon>
        <taxon>Bacillati</taxon>
        <taxon>Bacillota</taxon>
        <taxon>Bacilli</taxon>
        <taxon>Bacillales</taxon>
        <taxon>Bacillaceae</taxon>
        <taxon>Pontibacillus</taxon>
    </lineage>
</organism>
<dbReference type="Gene3D" id="1.10.1660.10">
    <property type="match status" value="1"/>
</dbReference>
<gene>
    <name evidence="3" type="ORF">N780_05215</name>
</gene>
<dbReference type="STRING" id="1385513.N780_05215"/>
<dbReference type="EMBL" id="AVBG01000013">
    <property type="protein sequence ID" value="KGP90325.1"/>
    <property type="molecule type" value="Genomic_DNA"/>
</dbReference>